<dbReference type="InterPro" id="IPR011011">
    <property type="entry name" value="Znf_FYVE_PHD"/>
</dbReference>
<organism evidence="6 7">
    <name type="scientific">Mycena venus</name>
    <dbReference type="NCBI Taxonomy" id="2733690"/>
    <lineage>
        <taxon>Eukaryota</taxon>
        <taxon>Fungi</taxon>
        <taxon>Dikarya</taxon>
        <taxon>Basidiomycota</taxon>
        <taxon>Agaricomycotina</taxon>
        <taxon>Agaricomycetes</taxon>
        <taxon>Agaricomycetidae</taxon>
        <taxon>Agaricales</taxon>
        <taxon>Marasmiineae</taxon>
        <taxon>Mycenaceae</taxon>
        <taxon>Mycena</taxon>
    </lineage>
</organism>
<name>A0A8H6XKM9_9AGAR</name>
<dbReference type="CDD" id="cd15489">
    <property type="entry name" value="PHD_SF"/>
    <property type="match status" value="1"/>
</dbReference>
<feature type="region of interest" description="Disordered" evidence="4">
    <location>
        <begin position="1171"/>
        <end position="1220"/>
    </location>
</feature>
<keyword evidence="3" id="KW-0862">Zinc</keyword>
<accession>A0A8H6XKM9</accession>
<keyword evidence="7" id="KW-1185">Reference proteome</keyword>
<proteinExistence type="predicted"/>
<evidence type="ECO:0000259" key="5">
    <source>
        <dbReference type="SMART" id="SM00249"/>
    </source>
</evidence>
<evidence type="ECO:0000256" key="1">
    <source>
        <dbReference type="ARBA" id="ARBA00022723"/>
    </source>
</evidence>
<dbReference type="InterPro" id="IPR036115">
    <property type="entry name" value="GCM_dom_sf"/>
</dbReference>
<dbReference type="InterPro" id="IPR001965">
    <property type="entry name" value="Znf_PHD"/>
</dbReference>
<feature type="region of interest" description="Disordered" evidence="4">
    <location>
        <begin position="666"/>
        <end position="693"/>
    </location>
</feature>
<protein>
    <recommendedName>
        <fullName evidence="5">Zinc finger PHD-type domain-containing protein</fullName>
    </recommendedName>
</protein>
<dbReference type="OrthoDB" id="2624269at2759"/>
<gene>
    <name evidence="6" type="ORF">MVEN_01728400</name>
</gene>
<dbReference type="GO" id="GO:0008270">
    <property type="term" value="F:zinc ion binding"/>
    <property type="evidence" value="ECO:0007669"/>
    <property type="project" value="UniProtKB-KW"/>
</dbReference>
<reference evidence="6" key="1">
    <citation type="submission" date="2020-05" db="EMBL/GenBank/DDBJ databases">
        <title>Mycena genomes resolve the evolution of fungal bioluminescence.</title>
        <authorList>
            <person name="Tsai I.J."/>
        </authorList>
    </citation>
    <scope>NUCLEOTIDE SEQUENCE</scope>
    <source>
        <strain evidence="6">CCC161011</strain>
    </source>
</reference>
<dbReference type="InterPro" id="IPR013083">
    <property type="entry name" value="Znf_RING/FYVE/PHD"/>
</dbReference>
<dbReference type="GO" id="GO:0003677">
    <property type="term" value="F:DNA binding"/>
    <property type="evidence" value="ECO:0007669"/>
    <property type="project" value="InterPro"/>
</dbReference>
<keyword evidence="1" id="KW-0479">Metal-binding</keyword>
<comment type="caution">
    <text evidence="6">The sequence shown here is derived from an EMBL/GenBank/DDBJ whole genome shotgun (WGS) entry which is preliminary data.</text>
</comment>
<feature type="region of interest" description="Disordered" evidence="4">
    <location>
        <begin position="1108"/>
        <end position="1154"/>
    </location>
</feature>
<dbReference type="Gene3D" id="3.30.40.10">
    <property type="entry name" value="Zinc/RING finger domain, C3HC4 (zinc finger)"/>
    <property type="match status" value="1"/>
</dbReference>
<evidence type="ECO:0000256" key="2">
    <source>
        <dbReference type="ARBA" id="ARBA00022771"/>
    </source>
</evidence>
<evidence type="ECO:0000313" key="7">
    <source>
        <dbReference type="Proteomes" id="UP000620124"/>
    </source>
</evidence>
<feature type="compositionally biased region" description="Basic residues" evidence="4">
    <location>
        <begin position="1608"/>
        <end position="1629"/>
    </location>
</feature>
<sequence>MALAFFRTITRYLFGLRADEDEGLPVYELDDLGPGSVPLYNESGGISGYLASDGVLPRQRSAIRKDTTSTLVQRSEQRTVRTTPYARPTGLTHPPTRWANQPAIQYRETHQQHSSTHRPFHPVQEHFDGAEWDGWPNGDFSRLFSLVEAEALDNLRVHWACEPMGGSVVGSAEADTWPEGKITRRKCQGVIACTSRTCNMIIRPQTRAAGIRKQLETPCSSCGGALAHERCDVISVLHTFKHGVHYQNGGVHLHERPTVRLHMLAKEKKEFSRIVEQNPSAGPLKLLVGRPGVDGPGESVANITPVLFNAERIRYERRKVLKGSHNPRGDNFVKEFAKFEQNHPDFILEAQFGEVSVIVMQTPFMASKLVKSTVDMEAVNGIVSDAAHGVWRERNSLLIVSSTFEPQRLKCWVPGIMSYANGGTAEHYRIHYFHLFNGMARECTSQGIEVTDALFANVVDFNGAQRNGFIFGFVDFWLAFAPGQRTIEELIAIAESLLKGCGQHFRNQITRVKKISGVVDPSKADIFENYARKLLVPKTMENFLDHANQFIKAFPRAESWIRWWMLPQHAIMLFPSFRLMNPELWKAIPETTNPEEAMHWKLYSAIGRSLPLFEGLRGLHKFAHHYQELSDAAAHGVKIFYGRDRQSWKRAAANFGYTKYTRHHGPRRLLGKTKNDGRPPDTGKALMGSGKRREPVAEYEKSYRWKDNSCWLDSSLTIISVAAARDYTQSMEPMFADLPPNNLLGDLRQMVYTRLETVQLAGYEAGGCALLNNQRDGFRSTLQGVRGIQAGSMMGFNTMFGWLHHITNYRYYIPDYFQRRRVAQQRLDPAIERACSYFRMMSVKLKSCTGAGQDHWQLTPITFRAECQLGYTLCEKYGGDMRKWFQDLVRVTKSEPLAGCWQTHEGVPLCDGNASEQEVILNLPVVLIIEMGETKAFQWNIPGILSPYASNPAASVAGVKYNIVGHIYSSTLAQHFIVRYLSISASKKRIFDYDGRKHEGHAIRLRTTTTRGSLTGPSQSIEGVPEGYALYAVVYHLEGGEHAQQFFRREQLVQAEKLGLNFTLDPTSKTGLPSTCHLHRPNMVRVADADKFWLVTPSPTTLDYISTSRLRSPKKASPKKAAAQTIVRPSPDDDGNEFDMGDLPPHSATPSFSRDDEIDQMLLDTLMSPAKRQRVRKPQHSLGHSAPKNDIQSATGSRSSSPSPIWCQGCGMQEPDGDDDPEEVQCQQCKLWAHIKCLAADVDWNDPEVEFICRRCYDPLVDLFRPNQIVLVPSPRVPNWKAAGVLWYPAIFIQRHDSRAGQKDEYEFLWLECTDGSTYNSVTSDLPLMMQRTFFRARKFCQEIDEVQLTENQAGKIRMPRYMDPSFKHHENPMLAAIFEAAIPAIAKILEMFDDSHPVVENFNAYFKPIVVKGGKKKLNPSRDADRWMRSFGLVPTPELEALLEPALEKLMRHVKLAGLRDAVKSERALGVGSALLQFLAVQQELNEPLNLNGDLLADILDDRVVPYPYDGDRALEAMFASVNGGPSSAASADRMLKFKSEHSIWDEDFRPPTFRRDEPSRSAPTAPIPVAVKRKSDKEIESEPPMKRAKGDVAKKAAREKAEPKLKSTRKASPKSASSRRLRSSKAV</sequence>
<evidence type="ECO:0000256" key="4">
    <source>
        <dbReference type="SAM" id="MobiDB-lite"/>
    </source>
</evidence>
<dbReference type="SMART" id="SM00249">
    <property type="entry name" value="PHD"/>
    <property type="match status" value="1"/>
</dbReference>
<feature type="compositionally biased region" description="Basic and acidic residues" evidence="4">
    <location>
        <begin position="1549"/>
        <end position="1561"/>
    </location>
</feature>
<dbReference type="SUPFAM" id="SSF57903">
    <property type="entry name" value="FYVE/PHD zinc finger"/>
    <property type="match status" value="1"/>
</dbReference>
<feature type="region of interest" description="Disordered" evidence="4">
    <location>
        <begin position="74"/>
        <end position="97"/>
    </location>
</feature>
<dbReference type="SUPFAM" id="SSF90073">
    <property type="entry name" value="GCM domain"/>
    <property type="match status" value="1"/>
</dbReference>
<dbReference type="EMBL" id="JACAZI010000016">
    <property type="protein sequence ID" value="KAF7342983.1"/>
    <property type="molecule type" value="Genomic_DNA"/>
</dbReference>
<dbReference type="GO" id="GO:0006355">
    <property type="term" value="P:regulation of DNA-templated transcription"/>
    <property type="evidence" value="ECO:0007669"/>
    <property type="project" value="InterPro"/>
</dbReference>
<feature type="domain" description="Zinc finger PHD-type" evidence="5">
    <location>
        <begin position="1206"/>
        <end position="1257"/>
    </location>
</feature>
<keyword evidence="2" id="KW-0863">Zinc-finger</keyword>
<evidence type="ECO:0000313" key="6">
    <source>
        <dbReference type="EMBL" id="KAF7342983.1"/>
    </source>
</evidence>
<feature type="compositionally biased region" description="Basic and acidic residues" evidence="4">
    <location>
        <begin position="1575"/>
        <end position="1607"/>
    </location>
</feature>
<evidence type="ECO:0000256" key="3">
    <source>
        <dbReference type="ARBA" id="ARBA00022833"/>
    </source>
</evidence>
<dbReference type="Proteomes" id="UP000620124">
    <property type="component" value="Unassembled WGS sequence"/>
</dbReference>
<feature type="region of interest" description="Disordered" evidence="4">
    <location>
        <begin position="1549"/>
        <end position="1629"/>
    </location>
</feature>